<dbReference type="Gene3D" id="1.20.120.530">
    <property type="entry name" value="GntR ligand-binding domain-like"/>
    <property type="match status" value="1"/>
</dbReference>
<dbReference type="EMBL" id="VCNI01000001">
    <property type="protein sequence ID" value="TMU56624.1"/>
    <property type="molecule type" value="Genomic_DNA"/>
</dbReference>
<comment type="caution">
    <text evidence="5">The sequence shown here is derived from an EMBL/GenBank/DDBJ whole genome shotgun (WGS) entry which is preliminary data.</text>
</comment>
<proteinExistence type="predicted"/>
<keyword evidence="6" id="KW-1185">Reference proteome</keyword>
<dbReference type="InterPro" id="IPR036388">
    <property type="entry name" value="WH-like_DNA-bd_sf"/>
</dbReference>
<dbReference type="CDD" id="cd07377">
    <property type="entry name" value="WHTH_GntR"/>
    <property type="match status" value="1"/>
</dbReference>
<reference evidence="5 6" key="1">
    <citation type="submission" date="2019-05" db="EMBL/GenBank/DDBJ databases">
        <title>Flagellimonas sp. AsT0115, sp. nov., isolated from a marine red algae, Asparagopsis taxiformis.</title>
        <authorList>
            <person name="Kim J."/>
            <person name="Jeong S.E."/>
            <person name="Jeon C.O."/>
        </authorList>
    </citation>
    <scope>NUCLEOTIDE SEQUENCE [LARGE SCALE GENOMIC DNA]</scope>
    <source>
        <strain evidence="5 6">AsT0115</strain>
    </source>
</reference>
<keyword evidence="1" id="KW-0805">Transcription regulation</keyword>
<dbReference type="Gene3D" id="1.10.10.10">
    <property type="entry name" value="Winged helix-like DNA-binding domain superfamily/Winged helix DNA-binding domain"/>
    <property type="match status" value="1"/>
</dbReference>
<keyword evidence="2" id="KW-0238">DNA-binding</keyword>
<organism evidence="5 6">
    <name type="scientific">Flagellimonas algicola</name>
    <dbReference type="NCBI Taxonomy" id="2583815"/>
    <lineage>
        <taxon>Bacteria</taxon>
        <taxon>Pseudomonadati</taxon>
        <taxon>Bacteroidota</taxon>
        <taxon>Flavobacteriia</taxon>
        <taxon>Flavobacteriales</taxon>
        <taxon>Flavobacteriaceae</taxon>
        <taxon>Flagellimonas</taxon>
    </lineage>
</organism>
<dbReference type="SUPFAM" id="SSF48008">
    <property type="entry name" value="GntR ligand-binding domain-like"/>
    <property type="match status" value="1"/>
</dbReference>
<evidence type="ECO:0000256" key="2">
    <source>
        <dbReference type="ARBA" id="ARBA00023125"/>
    </source>
</evidence>
<dbReference type="PANTHER" id="PTHR43537">
    <property type="entry name" value="TRANSCRIPTIONAL REGULATOR, GNTR FAMILY"/>
    <property type="match status" value="1"/>
</dbReference>
<dbReference type="InterPro" id="IPR036390">
    <property type="entry name" value="WH_DNA-bd_sf"/>
</dbReference>
<keyword evidence="3" id="KW-0804">Transcription</keyword>
<dbReference type="Pfam" id="PF07729">
    <property type="entry name" value="FCD"/>
    <property type="match status" value="1"/>
</dbReference>
<evidence type="ECO:0000313" key="5">
    <source>
        <dbReference type="EMBL" id="TMU56624.1"/>
    </source>
</evidence>
<dbReference type="SMART" id="SM00345">
    <property type="entry name" value="HTH_GNTR"/>
    <property type="match status" value="1"/>
</dbReference>
<dbReference type="RefSeq" id="WP_138833269.1">
    <property type="nucleotide sequence ID" value="NZ_VCNI01000001.1"/>
</dbReference>
<dbReference type="InterPro" id="IPR000524">
    <property type="entry name" value="Tscrpt_reg_HTH_GntR"/>
</dbReference>
<evidence type="ECO:0000256" key="1">
    <source>
        <dbReference type="ARBA" id="ARBA00023015"/>
    </source>
</evidence>
<dbReference type="Proteomes" id="UP000751614">
    <property type="component" value="Unassembled WGS sequence"/>
</dbReference>
<evidence type="ECO:0000313" key="6">
    <source>
        <dbReference type="Proteomes" id="UP000751614"/>
    </source>
</evidence>
<feature type="domain" description="HTH gntR-type" evidence="4">
    <location>
        <begin position="5"/>
        <end position="72"/>
    </location>
</feature>
<protein>
    <submittedName>
        <fullName evidence="5">GntR family transcriptional regulator</fullName>
    </submittedName>
</protein>
<evidence type="ECO:0000259" key="4">
    <source>
        <dbReference type="PROSITE" id="PS50949"/>
    </source>
</evidence>
<dbReference type="PROSITE" id="PS50949">
    <property type="entry name" value="HTH_GNTR"/>
    <property type="match status" value="1"/>
</dbReference>
<dbReference type="SUPFAM" id="SSF46785">
    <property type="entry name" value="Winged helix' DNA-binding domain"/>
    <property type="match status" value="1"/>
</dbReference>
<dbReference type="InterPro" id="IPR008920">
    <property type="entry name" value="TF_FadR/GntR_C"/>
</dbReference>
<dbReference type="InterPro" id="IPR011711">
    <property type="entry name" value="GntR_C"/>
</dbReference>
<accession>A0ABY2WNQ8</accession>
<name>A0ABY2WNQ8_9FLAO</name>
<evidence type="ECO:0000256" key="3">
    <source>
        <dbReference type="ARBA" id="ARBA00023163"/>
    </source>
</evidence>
<dbReference type="Pfam" id="PF00392">
    <property type="entry name" value="GntR"/>
    <property type="match status" value="1"/>
</dbReference>
<dbReference type="PANTHER" id="PTHR43537:SF24">
    <property type="entry name" value="GLUCONATE OPERON TRANSCRIPTIONAL REPRESSOR"/>
    <property type="match status" value="1"/>
</dbReference>
<sequence length="213" mass="24497">MLQKIILRDQIGSWLQEQLLSGSLQNGEKLSLVDISKDLEVSVTPIREALSQLSRAGIVETIPNRGFFVPALSAKEAQDIYPAIYALEKLALEQSKLDSELLIRLKQIQTKFENAISNEEAARFDLEFHEILISNYENRVTANILRDLKIRVFFYELEYMNSKNHKKSSETHLKIIQALEVGNKSKAYRLLQQNWETSAEFIEKHYAKNSSIL</sequence>
<gene>
    <name evidence="5" type="ORF">FGG15_03530</name>
</gene>